<proteinExistence type="predicted"/>
<keyword evidence="3" id="KW-1185">Reference proteome</keyword>
<feature type="region of interest" description="Disordered" evidence="1">
    <location>
        <begin position="130"/>
        <end position="150"/>
    </location>
</feature>
<dbReference type="AlphaFoldDB" id="U6M7N0"/>
<organism evidence="2 3">
    <name type="scientific">Eimeria maxima</name>
    <name type="common">Coccidian parasite</name>
    <dbReference type="NCBI Taxonomy" id="5804"/>
    <lineage>
        <taxon>Eukaryota</taxon>
        <taxon>Sar</taxon>
        <taxon>Alveolata</taxon>
        <taxon>Apicomplexa</taxon>
        <taxon>Conoidasida</taxon>
        <taxon>Coccidia</taxon>
        <taxon>Eucoccidiorida</taxon>
        <taxon>Eimeriorina</taxon>
        <taxon>Eimeriidae</taxon>
        <taxon>Eimeria</taxon>
    </lineage>
</organism>
<accession>U6M7N0</accession>
<sequence>MLFHSLSCERTEGTKKAALRGTTQARSQSLFGFQPSTIEQDDEAVLAGSTAASSGSLERDFVNQGEDLDCQAPAEDAGTGDSRSRKIAAIVKMLSSAAEEFEAGSKGAQGRLQQASCGPFTPKARTLERASLDRPAAESPASPSVDNRGVMESLSVQTLKTSHLANRIADPQSVDNGVAGDASKLSVPQSPNEKAQSNLLHHDVAYGVGPYGTPTIPFYSVVLREASEPVVQAPFAGSMLANLQLESTEDNFSRTNGVSKKSGCNGTQGNSNFGYVPSYMLQPVTSCQATTIKAGPSSVSVSVSKAPGNGAGTDIPTPTLAHPYVRLPFVPREAITRTFDFKCALSCGLHDRFVLTHLETMRTLFAKESLDWISVNKLLSTSQRLVNHAFFLLRLPQVPDIPSRVNRKLGLLFLTFDAVVCTIELLGESMLTGAWWRKFTGAFNTDYYLKATGTIVPAETGRAGFGNRLLSALRIYKTGRRPHAEEIISLKRLLFCSNVSPDIFQRRQWDQWRLDDKEWCGAKWTGV</sequence>
<dbReference type="OrthoDB" id="10619034at2759"/>
<evidence type="ECO:0000256" key="1">
    <source>
        <dbReference type="SAM" id="MobiDB-lite"/>
    </source>
</evidence>
<dbReference type="Proteomes" id="UP000030763">
    <property type="component" value="Unassembled WGS sequence"/>
</dbReference>
<dbReference type="GeneID" id="25334573"/>
<evidence type="ECO:0000313" key="3">
    <source>
        <dbReference type="Proteomes" id="UP000030763"/>
    </source>
</evidence>
<dbReference type="EMBL" id="HG721552">
    <property type="protein sequence ID" value="CDJ60227.1"/>
    <property type="molecule type" value="Genomic_DNA"/>
</dbReference>
<dbReference type="RefSeq" id="XP_013336877.1">
    <property type="nucleotide sequence ID" value="XM_013481423.1"/>
</dbReference>
<dbReference type="OMA" id="SCERTEG"/>
<dbReference type="VEuPathDB" id="ToxoDB:EMWEY_00005870"/>
<feature type="region of interest" description="Disordered" evidence="1">
    <location>
        <begin position="166"/>
        <end position="194"/>
    </location>
</feature>
<evidence type="ECO:0000313" key="2">
    <source>
        <dbReference type="EMBL" id="CDJ60227.1"/>
    </source>
</evidence>
<reference evidence="2" key="1">
    <citation type="submission" date="2013-10" db="EMBL/GenBank/DDBJ databases">
        <title>Genomic analysis of the causative agents of coccidiosis in chickens.</title>
        <authorList>
            <person name="Reid A.J."/>
            <person name="Blake D."/>
            <person name="Billington K."/>
            <person name="Browne H."/>
            <person name="Dunn M."/>
            <person name="Hung S."/>
            <person name="Kawahara F."/>
            <person name="Miranda-Saavedra D."/>
            <person name="Mourier T."/>
            <person name="Nagra H."/>
            <person name="Otto T.D."/>
            <person name="Rawlings N."/>
            <person name="Sanchez A."/>
            <person name="Sanders M."/>
            <person name="Subramaniam C."/>
            <person name="Tay Y."/>
            <person name="Dear P."/>
            <person name="Doerig C."/>
            <person name="Gruber A."/>
            <person name="Parkinson J."/>
            <person name="Shirley M."/>
            <person name="Wan K.L."/>
            <person name="Berriman M."/>
            <person name="Tomley F."/>
            <person name="Pain A."/>
        </authorList>
    </citation>
    <scope>NUCLEOTIDE SEQUENCE [LARGE SCALE GENOMIC DNA]</scope>
    <source>
        <strain evidence="2">Weybridge</strain>
    </source>
</reference>
<reference evidence="2" key="2">
    <citation type="submission" date="2013-10" db="EMBL/GenBank/DDBJ databases">
        <authorList>
            <person name="Aslett M."/>
        </authorList>
    </citation>
    <scope>NUCLEOTIDE SEQUENCE [LARGE SCALE GENOMIC DNA]</scope>
    <source>
        <strain evidence="2">Weybridge</strain>
    </source>
</reference>
<name>U6M7N0_EIMMA</name>
<protein>
    <submittedName>
        <fullName evidence="2">Uncharacterized protein</fullName>
    </submittedName>
</protein>
<gene>
    <name evidence="2" type="ORF">EMWEY_00005870</name>
</gene>